<feature type="transmembrane region" description="Helical" evidence="9">
    <location>
        <begin position="708"/>
        <end position="730"/>
    </location>
</feature>
<keyword evidence="6" id="KW-0732">Signal</keyword>
<dbReference type="RefSeq" id="WP_413258452.1">
    <property type="nucleotide sequence ID" value="NZ_JBHFNS010000065.1"/>
</dbReference>
<feature type="domain" description="ABC transmembrane type-1" evidence="10">
    <location>
        <begin position="543"/>
        <end position="732"/>
    </location>
</feature>
<keyword evidence="7 9" id="KW-1133">Transmembrane helix</keyword>
<comment type="similarity">
    <text evidence="2">Belongs to the bacterial solute-binding protein 3 family.</text>
</comment>
<dbReference type="PANTHER" id="PTHR35936:SF17">
    <property type="entry name" value="ARGININE-BINDING EXTRACELLULAR PROTEIN ARTP"/>
    <property type="match status" value="1"/>
</dbReference>
<dbReference type="InterPro" id="IPR010065">
    <property type="entry name" value="AA_ABC_transptr_permease_3TM"/>
</dbReference>
<sequence length="743" mass="81444">MFRKKWFLAILFIATLVISLIVGNFRTDYVTAQNNADKKLVMVTSADYPPYQFRQTASGNSEIVGFDIDIAKFIAKKLGYELEIRDTDFSGIIPALQSKRADFAMSGMTPTAERKKNVAFSDLYYEAKNTIVSQKNINLKSTADLTGKKVGVELGTTQEKTAKSLKDVQVVALNRPGSIIQDLKSKRLDAAILEDTVAKGYVANNPELIYHSIPTTSEEAGSAIAFPKNSPLVNSFNQVLREMKQTGELQKLVTKWFGSDGIEKLSNQPNNKVANAATPDNITVAQNQNSGRKLIMVTSADYPPYEFRKTGSGDDIIGFDVDIAKYITRELGYELEIRDTDFSGIIPALQSGRANFAMAGMTPTPERLKNVDFSEIYYEAKNTIVAKKGTNLKTIASLAGKRVGVQLGSTQEKFAKEKIKGAKIVALNKTGDLIQEIKSNRIDAAIIEDAIAKGFIANNPDLEFTTIPNSSEEAGSAIAFPKGSPLVQPFNRVLQQMKENGEMEALVKKWFENQGGNQAAEDDKKPSSFDTAWASIPFIAQGIIVTLQFTLISAFFGFLWGIVLALFKISTIKPLNIFAKVYTSVFRGTPLLLQIALVYYATPQLTGYDIPALLAGVITFTLNSGAYISETIRGGILAVDKGQKEAALSLGVPYQPMMKDIILPQAVKNILPSLVNESIALLKDSSLVSTIGVVDVLRRAQIVGAEKYIYFEPLLVAGLIYYVLVMLLTWGGSKLERRLQRSA</sequence>
<evidence type="ECO:0000256" key="7">
    <source>
        <dbReference type="ARBA" id="ARBA00022989"/>
    </source>
</evidence>
<reference evidence="11 12" key="1">
    <citation type="submission" date="2024-09" db="EMBL/GenBank/DDBJ databases">
        <title>Floridaenema gen nov. (Aerosakkonemataceae, Aerosakkonematales ord. nov., Cyanobacteria) from benthic tropical and subtropical fresh waters, with the description of four new species.</title>
        <authorList>
            <person name="Moretto J.A."/>
            <person name="Berthold D.E."/>
            <person name="Lefler F.W."/>
            <person name="Huang I.-S."/>
            <person name="Laughinghouse H. IV."/>
        </authorList>
    </citation>
    <scope>NUCLEOTIDE SEQUENCE [LARGE SCALE GENOMIC DNA]</scope>
    <source>
        <strain evidence="11 12">BLCC-F154</strain>
    </source>
</reference>
<dbReference type="InterPro" id="IPR000515">
    <property type="entry name" value="MetI-like"/>
</dbReference>
<dbReference type="InterPro" id="IPR001320">
    <property type="entry name" value="Iontro_rcpt_C"/>
</dbReference>
<keyword evidence="4" id="KW-1003">Cell membrane</keyword>
<evidence type="ECO:0000256" key="5">
    <source>
        <dbReference type="ARBA" id="ARBA00022692"/>
    </source>
</evidence>
<dbReference type="SMART" id="SM00062">
    <property type="entry name" value="PBPb"/>
    <property type="match status" value="2"/>
</dbReference>
<evidence type="ECO:0000256" key="3">
    <source>
        <dbReference type="ARBA" id="ARBA00022448"/>
    </source>
</evidence>
<keyword evidence="5 9" id="KW-0812">Transmembrane</keyword>
<name>A0ABV4YFR5_9CYAN</name>
<feature type="transmembrane region" description="Helical" evidence="9">
    <location>
        <begin position="579"/>
        <end position="602"/>
    </location>
</feature>
<comment type="subcellular location">
    <subcellularLocation>
        <location evidence="1 9">Cell membrane</location>
        <topology evidence="1 9">Multi-pass membrane protein</topology>
    </subcellularLocation>
</comment>
<protein>
    <submittedName>
        <fullName evidence="11">ABC transporter substrate-binding protein/permease</fullName>
    </submittedName>
</protein>
<keyword evidence="8 9" id="KW-0472">Membrane</keyword>
<dbReference type="SMART" id="SM00079">
    <property type="entry name" value="PBPe"/>
    <property type="match status" value="1"/>
</dbReference>
<evidence type="ECO:0000256" key="1">
    <source>
        <dbReference type="ARBA" id="ARBA00004651"/>
    </source>
</evidence>
<dbReference type="Gene3D" id="3.40.190.10">
    <property type="entry name" value="Periplasmic binding protein-like II"/>
    <property type="match status" value="4"/>
</dbReference>
<dbReference type="Proteomes" id="UP001576776">
    <property type="component" value="Unassembled WGS sequence"/>
</dbReference>
<organism evidence="11 12">
    <name type="scientific">Floridaenema fluviatile BLCC-F154</name>
    <dbReference type="NCBI Taxonomy" id="3153640"/>
    <lineage>
        <taxon>Bacteria</taxon>
        <taxon>Bacillati</taxon>
        <taxon>Cyanobacteriota</taxon>
        <taxon>Cyanophyceae</taxon>
        <taxon>Oscillatoriophycideae</taxon>
        <taxon>Aerosakkonematales</taxon>
        <taxon>Aerosakkonemataceae</taxon>
        <taxon>Floridanema</taxon>
        <taxon>Floridanema fluviatile</taxon>
    </lineage>
</organism>
<accession>A0ABV4YFR5</accession>
<dbReference type="Pfam" id="PF00497">
    <property type="entry name" value="SBP_bac_3"/>
    <property type="match status" value="2"/>
</dbReference>
<dbReference type="SUPFAM" id="SSF53850">
    <property type="entry name" value="Periplasmic binding protein-like II"/>
    <property type="match status" value="2"/>
</dbReference>
<evidence type="ECO:0000256" key="8">
    <source>
        <dbReference type="ARBA" id="ARBA00023136"/>
    </source>
</evidence>
<dbReference type="InterPro" id="IPR001638">
    <property type="entry name" value="Solute-binding_3/MltF_N"/>
</dbReference>
<dbReference type="InterPro" id="IPR035906">
    <property type="entry name" value="MetI-like_sf"/>
</dbReference>
<evidence type="ECO:0000259" key="10">
    <source>
        <dbReference type="PROSITE" id="PS50928"/>
    </source>
</evidence>
<dbReference type="EMBL" id="JBHFNS010000065">
    <property type="protein sequence ID" value="MFB2936958.1"/>
    <property type="molecule type" value="Genomic_DNA"/>
</dbReference>
<dbReference type="NCBIfam" id="TIGR01726">
    <property type="entry name" value="HEQRo_perm_3TM"/>
    <property type="match status" value="1"/>
</dbReference>
<dbReference type="Pfam" id="PF00528">
    <property type="entry name" value="BPD_transp_1"/>
    <property type="match status" value="1"/>
</dbReference>
<dbReference type="PANTHER" id="PTHR35936">
    <property type="entry name" value="MEMBRANE-BOUND LYTIC MUREIN TRANSGLYCOSYLASE F"/>
    <property type="match status" value="1"/>
</dbReference>
<proteinExistence type="inferred from homology"/>
<evidence type="ECO:0000256" key="6">
    <source>
        <dbReference type="ARBA" id="ARBA00022729"/>
    </source>
</evidence>
<comment type="caution">
    <text evidence="11">The sequence shown here is derived from an EMBL/GenBank/DDBJ whole genome shotgun (WGS) entry which is preliminary data.</text>
</comment>
<feature type="transmembrane region" description="Helical" evidence="9">
    <location>
        <begin position="538"/>
        <end position="567"/>
    </location>
</feature>
<evidence type="ECO:0000313" key="11">
    <source>
        <dbReference type="EMBL" id="MFB2936958.1"/>
    </source>
</evidence>
<evidence type="ECO:0000256" key="2">
    <source>
        <dbReference type="ARBA" id="ARBA00010333"/>
    </source>
</evidence>
<evidence type="ECO:0000256" key="9">
    <source>
        <dbReference type="RuleBase" id="RU363032"/>
    </source>
</evidence>
<dbReference type="Gene3D" id="1.10.3720.10">
    <property type="entry name" value="MetI-like"/>
    <property type="match status" value="1"/>
</dbReference>
<gene>
    <name evidence="11" type="ORF">ACE1B6_17050</name>
</gene>
<dbReference type="PROSITE" id="PS01039">
    <property type="entry name" value="SBP_BACTERIAL_3"/>
    <property type="match status" value="1"/>
</dbReference>
<feature type="transmembrane region" description="Helical" evidence="9">
    <location>
        <begin position="608"/>
        <end position="628"/>
    </location>
</feature>
<evidence type="ECO:0000313" key="12">
    <source>
        <dbReference type="Proteomes" id="UP001576776"/>
    </source>
</evidence>
<comment type="similarity">
    <text evidence="9">Belongs to the binding-protein-dependent transport system permease family.</text>
</comment>
<keyword evidence="12" id="KW-1185">Reference proteome</keyword>
<dbReference type="InterPro" id="IPR018313">
    <property type="entry name" value="SBP_3_CS"/>
</dbReference>
<dbReference type="CDD" id="cd06261">
    <property type="entry name" value="TM_PBP2"/>
    <property type="match status" value="1"/>
</dbReference>
<dbReference type="PROSITE" id="PS50928">
    <property type="entry name" value="ABC_TM1"/>
    <property type="match status" value="1"/>
</dbReference>
<dbReference type="SUPFAM" id="SSF161098">
    <property type="entry name" value="MetI-like"/>
    <property type="match status" value="1"/>
</dbReference>
<evidence type="ECO:0000256" key="4">
    <source>
        <dbReference type="ARBA" id="ARBA00022475"/>
    </source>
</evidence>
<keyword evidence="3 9" id="KW-0813">Transport</keyword>